<keyword evidence="1" id="KW-1133">Transmembrane helix</keyword>
<evidence type="ECO:0000313" key="2">
    <source>
        <dbReference type="EMBL" id="ANK03504.1"/>
    </source>
</evidence>
<sequence length="30" mass="3491">MNININSIKSENVFVFLLNMLLFGETNIYV</sequence>
<reference evidence="2 3" key="1">
    <citation type="submission" date="2016-03" db="EMBL/GenBank/DDBJ databases">
        <title>Genome Sequence and Comparative Pathogenic Determinants of Uropathogenic Escherichia coli O25b:H4, a Clinical Isolate from Saudi Arabia.</title>
        <authorList>
            <person name="Alyamani E.A.J."/>
            <person name="Khiyami M.A."/>
            <person name="Booq R.Y."/>
            <person name="Bahwerth F.S."/>
            <person name="Vaisvil B."/>
            <person name="Schmitt D.P."/>
            <person name="Kapatral V."/>
        </authorList>
    </citation>
    <scope>NUCLEOTIDE SEQUENCE [LARGE SCALE GENOMIC DNA]</scope>
    <source>
        <strain evidence="2 3">O25b:H4</strain>
    </source>
</reference>
<name>A0A192CD82_ECO25</name>
<dbReference type="AlphaFoldDB" id="A0A192CD82"/>
<protein>
    <submittedName>
        <fullName evidence="2">Uncharacterized protein</fullName>
    </submittedName>
</protein>
<keyword evidence="1" id="KW-0472">Membrane</keyword>
<dbReference type="EMBL" id="CP015085">
    <property type="protein sequence ID" value="ANK03504.1"/>
    <property type="molecule type" value="Genomic_DNA"/>
</dbReference>
<evidence type="ECO:0000256" key="1">
    <source>
        <dbReference type="SAM" id="Phobius"/>
    </source>
</evidence>
<organism evidence="2 3">
    <name type="scientific">Escherichia coli O25b:H4</name>
    <dbReference type="NCBI Taxonomy" id="941280"/>
    <lineage>
        <taxon>Bacteria</taxon>
        <taxon>Pseudomonadati</taxon>
        <taxon>Pseudomonadota</taxon>
        <taxon>Gammaproteobacteria</taxon>
        <taxon>Enterobacterales</taxon>
        <taxon>Enterobacteriaceae</taxon>
        <taxon>Escherichia</taxon>
    </lineage>
</organism>
<feature type="transmembrane region" description="Helical" evidence="1">
    <location>
        <begin position="12"/>
        <end position="29"/>
    </location>
</feature>
<proteinExistence type="predicted"/>
<keyword evidence="1" id="KW-0812">Transmembrane</keyword>
<dbReference type="PATRIC" id="fig|941280.3.peg.2227"/>
<gene>
    <name evidence="2" type="ORF">WLH_02243</name>
</gene>
<accession>A0A192CD82</accession>
<evidence type="ECO:0000313" key="3">
    <source>
        <dbReference type="Proteomes" id="UP000183316"/>
    </source>
</evidence>
<dbReference type="Proteomes" id="UP000183316">
    <property type="component" value="Chromosome"/>
</dbReference>